<gene>
    <name evidence="3" type="ORF">NEA10_12045</name>
</gene>
<sequence>MTSEHIRQRSDLLGTQVITRDGGRRLGVVSQIWVDIDRREVVALGMRDNILAVAGLPRYMQLDRIRQIGDVILVDTDEVIEDDLDVEMYSTIINSEVITEVGELLGKVRGFKFDTRDGKVVSIIVASIGIPQIPEQLLSTYELPIEEIVSSGPNRLIVFEGAEERLTQLSVGVMERLGLGSAPWEREEEEEFYTPTARPENQLGSGIPTAPPEPRRQAIQAEQQWDEDEWTQPQPEPLYEPEPEPVYVEYDEPETENWSDTSRSQYEPPYEPEPYREEPVYEEADYPDYSQPVEYEDIEADAWSEEEDQRAYDPPKVNIPQKTKQPEYEEEAGY</sequence>
<evidence type="ECO:0000313" key="4">
    <source>
        <dbReference type="Proteomes" id="UP001056708"/>
    </source>
</evidence>
<protein>
    <submittedName>
        <fullName evidence="3">PRC-barrel domain-containing protein</fullName>
    </submittedName>
</protein>
<dbReference type="Gene3D" id="2.30.30.240">
    <property type="entry name" value="PRC-barrel domain"/>
    <property type="match status" value="2"/>
</dbReference>
<dbReference type="InterPro" id="IPR011033">
    <property type="entry name" value="PRC_barrel-like_sf"/>
</dbReference>
<dbReference type="RefSeq" id="WP_252660453.1">
    <property type="nucleotide sequence ID" value="NZ_CP098611.1"/>
</dbReference>
<dbReference type="Proteomes" id="UP001056708">
    <property type="component" value="Chromosome"/>
</dbReference>
<reference evidence="3" key="1">
    <citation type="submission" date="2022-06" db="EMBL/GenBank/DDBJ databases">
        <title>Genome sequence of Phormidium yuhuli AB48 isolated from an industrial photobioreactor environment.</title>
        <authorList>
            <person name="Qiu Y."/>
            <person name="Noonan A.J.C."/>
            <person name="Dofher K."/>
            <person name="Koch M."/>
            <person name="Kieft B."/>
            <person name="Lin X."/>
            <person name="Ziels R.M."/>
            <person name="Hallam S.J."/>
        </authorList>
    </citation>
    <scope>NUCLEOTIDE SEQUENCE</scope>
    <source>
        <strain evidence="3">AB48</strain>
    </source>
</reference>
<dbReference type="PANTHER" id="PTHR36740">
    <property type="entry name" value="PRC DOMAIN-CONTAINING PROTEIN"/>
    <property type="match status" value="1"/>
</dbReference>
<dbReference type="InterPro" id="IPR027275">
    <property type="entry name" value="PRC-brl_dom"/>
</dbReference>
<dbReference type="EMBL" id="CP098611">
    <property type="protein sequence ID" value="USR89613.1"/>
    <property type="molecule type" value="Genomic_DNA"/>
</dbReference>
<evidence type="ECO:0000259" key="2">
    <source>
        <dbReference type="Pfam" id="PF05239"/>
    </source>
</evidence>
<evidence type="ECO:0000256" key="1">
    <source>
        <dbReference type="SAM" id="MobiDB-lite"/>
    </source>
</evidence>
<feature type="region of interest" description="Disordered" evidence="1">
    <location>
        <begin position="182"/>
        <end position="334"/>
    </location>
</feature>
<feature type="domain" description="PRC-barrel" evidence="2">
    <location>
        <begin position="89"/>
        <end position="164"/>
    </location>
</feature>
<dbReference type="Pfam" id="PF05239">
    <property type="entry name" value="PRC"/>
    <property type="match status" value="2"/>
</dbReference>
<proteinExistence type="predicted"/>
<keyword evidence="4" id="KW-1185">Reference proteome</keyword>
<dbReference type="SUPFAM" id="SSF50346">
    <property type="entry name" value="PRC-barrel domain"/>
    <property type="match status" value="2"/>
</dbReference>
<organism evidence="3 4">
    <name type="scientific">Phormidium yuhuli AB48</name>
    <dbReference type="NCBI Taxonomy" id="2940671"/>
    <lineage>
        <taxon>Bacteria</taxon>
        <taxon>Bacillati</taxon>
        <taxon>Cyanobacteriota</taxon>
        <taxon>Cyanophyceae</taxon>
        <taxon>Oscillatoriophycideae</taxon>
        <taxon>Oscillatoriales</taxon>
        <taxon>Oscillatoriaceae</taxon>
        <taxon>Phormidium</taxon>
        <taxon>Phormidium yuhuli</taxon>
    </lineage>
</organism>
<accession>A0ABY5AN63</accession>
<feature type="compositionally biased region" description="Acidic residues" evidence="1">
    <location>
        <begin position="239"/>
        <end position="257"/>
    </location>
</feature>
<evidence type="ECO:0000313" key="3">
    <source>
        <dbReference type="EMBL" id="USR89613.1"/>
    </source>
</evidence>
<feature type="compositionally biased region" description="Acidic residues" evidence="1">
    <location>
        <begin position="294"/>
        <end position="308"/>
    </location>
</feature>
<name>A0ABY5AN63_9CYAN</name>
<feature type="domain" description="PRC-barrel" evidence="2">
    <location>
        <begin position="8"/>
        <end position="78"/>
    </location>
</feature>
<dbReference type="PANTHER" id="PTHR36740:SF1">
    <property type="entry name" value="PRC-BARREL DOMAIN-CONTAINING PROTEIN"/>
    <property type="match status" value="1"/>
</dbReference>